<protein>
    <recommendedName>
        <fullName evidence="3">F-box domain-containing protein</fullName>
    </recommendedName>
</protein>
<accession>A0A433A044</accession>
<keyword evidence="2" id="KW-1185">Reference proteome</keyword>
<name>A0A433A044_9FUNG</name>
<organism evidence="1 2">
    <name type="scientific">Jimgerdemannia flammicorona</name>
    <dbReference type="NCBI Taxonomy" id="994334"/>
    <lineage>
        <taxon>Eukaryota</taxon>
        <taxon>Fungi</taxon>
        <taxon>Fungi incertae sedis</taxon>
        <taxon>Mucoromycota</taxon>
        <taxon>Mucoromycotina</taxon>
        <taxon>Endogonomycetes</taxon>
        <taxon>Endogonales</taxon>
        <taxon>Endogonaceae</taxon>
        <taxon>Jimgerdemannia</taxon>
    </lineage>
</organism>
<gene>
    <name evidence="1" type="ORF">BC936DRAFT_142638</name>
</gene>
<dbReference type="Gene3D" id="3.80.10.10">
    <property type="entry name" value="Ribonuclease Inhibitor"/>
    <property type="match status" value="1"/>
</dbReference>
<dbReference type="CDD" id="cd09917">
    <property type="entry name" value="F-box_SF"/>
    <property type="match status" value="1"/>
</dbReference>
<dbReference type="GO" id="GO:0031146">
    <property type="term" value="P:SCF-dependent proteasomal ubiquitin-dependent protein catabolic process"/>
    <property type="evidence" value="ECO:0007669"/>
    <property type="project" value="TreeGrafter"/>
</dbReference>
<dbReference type="Proteomes" id="UP000268093">
    <property type="component" value="Unassembled WGS sequence"/>
</dbReference>
<proteinExistence type="predicted"/>
<comment type="caution">
    <text evidence="1">The sequence shown here is derived from an EMBL/GenBank/DDBJ whole genome shotgun (WGS) entry which is preliminary data.</text>
</comment>
<dbReference type="PANTHER" id="PTHR13318">
    <property type="entry name" value="PARTNER OF PAIRED, ISOFORM B-RELATED"/>
    <property type="match status" value="1"/>
</dbReference>
<dbReference type="AlphaFoldDB" id="A0A433A044"/>
<evidence type="ECO:0008006" key="3">
    <source>
        <dbReference type="Google" id="ProtNLM"/>
    </source>
</evidence>
<dbReference type="SUPFAM" id="SSF52047">
    <property type="entry name" value="RNI-like"/>
    <property type="match status" value="1"/>
</dbReference>
<dbReference type="GO" id="GO:0019005">
    <property type="term" value="C:SCF ubiquitin ligase complex"/>
    <property type="evidence" value="ECO:0007669"/>
    <property type="project" value="TreeGrafter"/>
</dbReference>
<dbReference type="OrthoDB" id="1063078at2759"/>
<evidence type="ECO:0000313" key="2">
    <source>
        <dbReference type="Proteomes" id="UP000268093"/>
    </source>
</evidence>
<dbReference type="InterPro" id="IPR032675">
    <property type="entry name" value="LRR_dom_sf"/>
</dbReference>
<dbReference type="EMBL" id="RBNI01023403">
    <property type="protein sequence ID" value="RUO96098.1"/>
    <property type="molecule type" value="Genomic_DNA"/>
</dbReference>
<evidence type="ECO:0000313" key="1">
    <source>
        <dbReference type="EMBL" id="RUO96098.1"/>
    </source>
</evidence>
<reference evidence="1 2" key="1">
    <citation type="journal article" date="2018" name="New Phytol.">
        <title>Phylogenomics of Endogonaceae and evolution of mycorrhizas within Mucoromycota.</title>
        <authorList>
            <person name="Chang Y."/>
            <person name="Desiro A."/>
            <person name="Na H."/>
            <person name="Sandor L."/>
            <person name="Lipzen A."/>
            <person name="Clum A."/>
            <person name="Barry K."/>
            <person name="Grigoriev I.V."/>
            <person name="Martin F.M."/>
            <person name="Stajich J.E."/>
            <person name="Smith M.E."/>
            <person name="Bonito G."/>
            <person name="Spatafora J.W."/>
        </authorList>
    </citation>
    <scope>NUCLEOTIDE SEQUENCE [LARGE SCALE GENOMIC DNA]</scope>
    <source>
        <strain evidence="1 2">GMNB39</strain>
    </source>
</reference>
<sequence>MPKERPHIPPEIWIIIFNNLRPASLPLTAICNDVVACSLVCTEWHAEVLPLIGKELTTLDLTSTPLTDLCRLHSLLLESQKMRLDYASLITTLFLDLTIMIPLRHGWERTHVPSAEDTVVSFLSTACPFSTLRLDFRNLQVPSQFDEPLALFWLRIGPLCAEVAHLELWGTPLWPLYNSRLADLLGSLTNLREVSFEDFQPNPLLPHELVVRTPPHTSPPQQRPPLASIRFRYHGLIDVPYISYLLLFFPRLKSLQLDGTVYPDNHTVDTLVEALLVSCPLLEELTLPSEKHSGTAKYSFDAIASTNARMAQLVVRCAGLRRLDVSGNARLGDRFLEALAGGGGNLESLYLRQCAGIRGGSIREVTWPKLEMFDVAGCEAVDPRFVELVVRSCPVLRDVRVPMGIVGEGSVVATVLDGAGFVKVSVPRKDWCSYFRRTGVRGMWG</sequence>